<reference evidence="3" key="1">
    <citation type="journal article" date="2023" name="Mol. Phylogenet. Evol.">
        <title>Genome-scale phylogeny and comparative genomics of the fungal order Sordariales.</title>
        <authorList>
            <person name="Hensen N."/>
            <person name="Bonometti L."/>
            <person name="Westerberg I."/>
            <person name="Brannstrom I.O."/>
            <person name="Guillou S."/>
            <person name="Cros-Aarteil S."/>
            <person name="Calhoun S."/>
            <person name="Haridas S."/>
            <person name="Kuo A."/>
            <person name="Mondo S."/>
            <person name="Pangilinan J."/>
            <person name="Riley R."/>
            <person name="LaButti K."/>
            <person name="Andreopoulos B."/>
            <person name="Lipzen A."/>
            <person name="Chen C."/>
            <person name="Yan M."/>
            <person name="Daum C."/>
            <person name="Ng V."/>
            <person name="Clum A."/>
            <person name="Steindorff A."/>
            <person name="Ohm R.A."/>
            <person name="Martin F."/>
            <person name="Silar P."/>
            <person name="Natvig D.O."/>
            <person name="Lalanne C."/>
            <person name="Gautier V."/>
            <person name="Ament-Velasquez S.L."/>
            <person name="Kruys A."/>
            <person name="Hutchinson M.I."/>
            <person name="Powell A.J."/>
            <person name="Barry K."/>
            <person name="Miller A.N."/>
            <person name="Grigoriev I.V."/>
            <person name="Debuchy R."/>
            <person name="Gladieux P."/>
            <person name="Hiltunen Thoren M."/>
            <person name="Johannesson H."/>
        </authorList>
    </citation>
    <scope>NUCLEOTIDE SEQUENCE</scope>
    <source>
        <strain evidence="3">FGSC 1904</strain>
    </source>
</reference>
<evidence type="ECO:0000256" key="1">
    <source>
        <dbReference type="ARBA" id="ARBA00038158"/>
    </source>
</evidence>
<accession>A0AAE0UCP7</accession>
<dbReference type="SUPFAM" id="SSF53335">
    <property type="entry name" value="S-adenosyl-L-methionine-dependent methyltransferases"/>
    <property type="match status" value="1"/>
</dbReference>
<evidence type="ECO:0000256" key="2">
    <source>
        <dbReference type="SAM" id="MobiDB-lite"/>
    </source>
</evidence>
<dbReference type="PANTHER" id="PTHR43591">
    <property type="entry name" value="METHYLTRANSFERASE"/>
    <property type="match status" value="1"/>
</dbReference>
<dbReference type="EMBL" id="JAUTDP010000005">
    <property type="protein sequence ID" value="KAK3399278.1"/>
    <property type="molecule type" value="Genomic_DNA"/>
</dbReference>
<gene>
    <name evidence="3" type="ORF">B0T20DRAFT_409725</name>
</gene>
<dbReference type="Pfam" id="PF13489">
    <property type="entry name" value="Methyltransf_23"/>
    <property type="match status" value="1"/>
</dbReference>
<dbReference type="PANTHER" id="PTHR43591:SF10">
    <property type="entry name" value="ABC TRANSMEMBRANE TYPE-1 DOMAIN-CONTAINING PROTEIN-RELATED"/>
    <property type="match status" value="1"/>
</dbReference>
<dbReference type="CDD" id="cd02440">
    <property type="entry name" value="AdoMet_MTases"/>
    <property type="match status" value="1"/>
</dbReference>
<dbReference type="Gene3D" id="3.40.50.150">
    <property type="entry name" value="Vaccinia Virus protein VP39"/>
    <property type="match status" value="1"/>
</dbReference>
<organism evidence="3 4">
    <name type="scientific">Sordaria brevicollis</name>
    <dbReference type="NCBI Taxonomy" id="83679"/>
    <lineage>
        <taxon>Eukaryota</taxon>
        <taxon>Fungi</taxon>
        <taxon>Dikarya</taxon>
        <taxon>Ascomycota</taxon>
        <taxon>Pezizomycotina</taxon>
        <taxon>Sordariomycetes</taxon>
        <taxon>Sordariomycetidae</taxon>
        <taxon>Sordariales</taxon>
        <taxon>Sordariaceae</taxon>
        <taxon>Sordaria</taxon>
    </lineage>
</organism>
<dbReference type="GO" id="GO:0008168">
    <property type="term" value="F:methyltransferase activity"/>
    <property type="evidence" value="ECO:0007669"/>
    <property type="project" value="UniProtKB-KW"/>
</dbReference>
<keyword evidence="3" id="KW-0808">Transferase</keyword>
<name>A0AAE0UCP7_SORBR</name>
<evidence type="ECO:0000313" key="4">
    <source>
        <dbReference type="Proteomes" id="UP001281003"/>
    </source>
</evidence>
<sequence>MSTPVKREAGTPLSDAATSPKHTAPGPSSPGPASPKSKSPTPAPGSPAPEVSGVLSGAHWLQQGLPEVDEDELDSTLGSDVESSTASISSSILNYRTLNGRTYHSDSVTDGEYWGPNDQKHLNALEIYAHGLFLMLGEKLHQAPLKDDIKQAIDIGTGPGYWAIDFADKYTNCEVIGTDISPVQPTWCPANLSFQIDDATKEWTFPDNRFDYIHIQFMNGAVEDWTELYKQAYRCCKPGGWIEHIDVSPNILSDDGTVTVGSAMDQYGKVLSEAGIKINRRTTTSQDGVQESGIKEAGFINMTVKDYKMPVSGWPEDPKLRQVGHCAFAAISEDLEGVIQFHFGHVMGWSQEEITTFAAHLRQEMKGMKMHGYWPWKCVYAQKPLDA</sequence>
<comment type="caution">
    <text evidence="3">The sequence shown here is derived from an EMBL/GenBank/DDBJ whole genome shotgun (WGS) entry which is preliminary data.</text>
</comment>
<keyword evidence="3" id="KW-0489">Methyltransferase</keyword>
<comment type="similarity">
    <text evidence="1">Belongs to the methyltransferase superfamily. LaeA methyltransferase family.</text>
</comment>
<protein>
    <submittedName>
        <fullName evidence="3">S-adenosyl-L-methionine-dependent methyltransferase</fullName>
    </submittedName>
</protein>
<dbReference type="AlphaFoldDB" id="A0AAE0UCP7"/>
<keyword evidence="4" id="KW-1185">Reference proteome</keyword>
<evidence type="ECO:0000313" key="3">
    <source>
        <dbReference type="EMBL" id="KAK3399278.1"/>
    </source>
</evidence>
<dbReference type="GO" id="GO:0032259">
    <property type="term" value="P:methylation"/>
    <property type="evidence" value="ECO:0007669"/>
    <property type="project" value="UniProtKB-KW"/>
</dbReference>
<feature type="region of interest" description="Disordered" evidence="2">
    <location>
        <begin position="1"/>
        <end position="53"/>
    </location>
</feature>
<dbReference type="InterPro" id="IPR029063">
    <property type="entry name" value="SAM-dependent_MTases_sf"/>
</dbReference>
<dbReference type="Proteomes" id="UP001281003">
    <property type="component" value="Unassembled WGS sequence"/>
</dbReference>
<proteinExistence type="inferred from homology"/>
<reference evidence="3" key="2">
    <citation type="submission" date="2023-07" db="EMBL/GenBank/DDBJ databases">
        <authorList>
            <consortium name="Lawrence Berkeley National Laboratory"/>
            <person name="Haridas S."/>
            <person name="Hensen N."/>
            <person name="Bonometti L."/>
            <person name="Westerberg I."/>
            <person name="Brannstrom I.O."/>
            <person name="Guillou S."/>
            <person name="Cros-Aarteil S."/>
            <person name="Calhoun S."/>
            <person name="Kuo A."/>
            <person name="Mondo S."/>
            <person name="Pangilinan J."/>
            <person name="Riley R."/>
            <person name="LaButti K."/>
            <person name="Andreopoulos B."/>
            <person name="Lipzen A."/>
            <person name="Chen C."/>
            <person name="Yanf M."/>
            <person name="Daum C."/>
            <person name="Ng V."/>
            <person name="Clum A."/>
            <person name="Steindorff A."/>
            <person name="Ohm R."/>
            <person name="Martin F."/>
            <person name="Silar P."/>
            <person name="Natvig D."/>
            <person name="Lalanne C."/>
            <person name="Gautier V."/>
            <person name="Ament-velasquez S.L."/>
            <person name="Kruys A."/>
            <person name="Hutchinson M.I."/>
            <person name="Powell A.J."/>
            <person name="Barry K."/>
            <person name="Miller A.N."/>
            <person name="Grigoriev I.V."/>
            <person name="Debuchy R."/>
            <person name="Gladieux P."/>
            <person name="Thoren M.H."/>
            <person name="Johannesson H."/>
        </authorList>
    </citation>
    <scope>NUCLEOTIDE SEQUENCE</scope>
    <source>
        <strain evidence="3">FGSC 1904</strain>
    </source>
</reference>